<evidence type="ECO:0000313" key="4">
    <source>
        <dbReference type="EMBL" id="KAI1698101.1"/>
    </source>
</evidence>
<dbReference type="EMBL" id="JAKKPZ010000235">
    <property type="protein sequence ID" value="KAI1698101.1"/>
    <property type="molecule type" value="Genomic_DNA"/>
</dbReference>
<organism evidence="4 5">
    <name type="scientific">Ditylenchus destructor</name>
    <dbReference type="NCBI Taxonomy" id="166010"/>
    <lineage>
        <taxon>Eukaryota</taxon>
        <taxon>Metazoa</taxon>
        <taxon>Ecdysozoa</taxon>
        <taxon>Nematoda</taxon>
        <taxon>Chromadorea</taxon>
        <taxon>Rhabditida</taxon>
        <taxon>Tylenchina</taxon>
        <taxon>Tylenchomorpha</taxon>
        <taxon>Sphaerularioidea</taxon>
        <taxon>Anguinidae</taxon>
        <taxon>Anguininae</taxon>
        <taxon>Ditylenchus</taxon>
    </lineage>
</organism>
<dbReference type="Proteomes" id="UP001201812">
    <property type="component" value="Unassembled WGS sequence"/>
</dbReference>
<dbReference type="Gene3D" id="2.40.70.10">
    <property type="entry name" value="Acid Proteases"/>
    <property type="match status" value="1"/>
</dbReference>
<dbReference type="GO" id="GO:0006508">
    <property type="term" value="P:proteolysis"/>
    <property type="evidence" value="ECO:0007669"/>
    <property type="project" value="UniProtKB-KW"/>
</dbReference>
<evidence type="ECO:0000313" key="5">
    <source>
        <dbReference type="Proteomes" id="UP001201812"/>
    </source>
</evidence>
<feature type="signal peptide" evidence="2">
    <location>
        <begin position="1"/>
        <end position="19"/>
    </location>
</feature>
<comment type="similarity">
    <text evidence="1">Belongs to the peptidase A1 family.</text>
</comment>
<dbReference type="InterPro" id="IPR021109">
    <property type="entry name" value="Peptidase_aspartic_dom_sf"/>
</dbReference>
<evidence type="ECO:0000256" key="2">
    <source>
        <dbReference type="SAM" id="SignalP"/>
    </source>
</evidence>
<evidence type="ECO:0000256" key="1">
    <source>
        <dbReference type="ARBA" id="ARBA00007447"/>
    </source>
</evidence>
<feature type="domain" description="Peptidase A1" evidence="3">
    <location>
        <begin position="196"/>
        <end position="305"/>
    </location>
</feature>
<keyword evidence="2" id="KW-0732">Signal</keyword>
<dbReference type="SUPFAM" id="SSF50630">
    <property type="entry name" value="Acid proteases"/>
    <property type="match status" value="1"/>
</dbReference>
<accession>A0AAD4MKA2</accession>
<dbReference type="GO" id="GO:0004190">
    <property type="term" value="F:aspartic-type endopeptidase activity"/>
    <property type="evidence" value="ECO:0007669"/>
    <property type="project" value="InterPro"/>
</dbReference>
<evidence type="ECO:0000259" key="3">
    <source>
        <dbReference type="Pfam" id="PF00026"/>
    </source>
</evidence>
<protein>
    <submittedName>
        <fullName evidence="4">Eukaryotic aspartyl protease domain-containing protein</fullName>
    </submittedName>
</protein>
<keyword evidence="5" id="KW-1185">Reference proteome</keyword>
<dbReference type="Pfam" id="PF00026">
    <property type="entry name" value="Asp"/>
    <property type="match status" value="1"/>
</dbReference>
<dbReference type="AlphaFoldDB" id="A0AAD4MKA2"/>
<keyword evidence="4" id="KW-0645">Protease</keyword>
<sequence>MATFRVYALLLISLTVAYGVVHKIPTRHHSLNSEQASGLFDLQSIRHQILRRGSFGIQASVGKLPLQDVYYLTTGNVTVGTPEQSFTVEVDAFSNNNLWLIGSNVNLKSANDNNPKKQPDNAKLIGPLSAPVKFVVLDELPYALDYFPIDGVLGLSPIQKNPANVSKVVDELVGQLDSPVISVYVNQTAAGNGTGQIPSSDINVFVNGTGAAYNKPTGLYAIDCNRTKAPVISLNIGGEGDYTDGTSQTLDLTGDDYIRYSESFKMCYLGVRFYNGNGYWYVGSEVLNNHCISYNLKENTVGFADSKVHMTTY</sequence>
<proteinExistence type="inferred from homology"/>
<dbReference type="PANTHER" id="PTHR47966">
    <property type="entry name" value="BETA-SITE APP-CLEAVING ENZYME, ISOFORM A-RELATED"/>
    <property type="match status" value="1"/>
</dbReference>
<name>A0AAD4MKA2_9BILA</name>
<comment type="caution">
    <text evidence="4">The sequence shown here is derived from an EMBL/GenBank/DDBJ whole genome shotgun (WGS) entry which is preliminary data.</text>
</comment>
<feature type="chain" id="PRO_5042104562" evidence="2">
    <location>
        <begin position="20"/>
        <end position="313"/>
    </location>
</feature>
<dbReference type="PANTHER" id="PTHR47966:SF51">
    <property type="entry name" value="BETA-SITE APP-CLEAVING ENZYME, ISOFORM A-RELATED"/>
    <property type="match status" value="1"/>
</dbReference>
<keyword evidence="4" id="KW-0378">Hydrolase</keyword>
<dbReference type="InterPro" id="IPR001461">
    <property type="entry name" value="Aspartic_peptidase_A1"/>
</dbReference>
<reference evidence="4" key="1">
    <citation type="submission" date="2022-01" db="EMBL/GenBank/DDBJ databases">
        <title>Genome Sequence Resource for Two Populations of Ditylenchus destructor, the Migratory Endoparasitic Phytonematode.</title>
        <authorList>
            <person name="Zhang H."/>
            <person name="Lin R."/>
            <person name="Xie B."/>
        </authorList>
    </citation>
    <scope>NUCLEOTIDE SEQUENCE</scope>
    <source>
        <strain evidence="4">BazhouSP</strain>
    </source>
</reference>
<dbReference type="InterPro" id="IPR033121">
    <property type="entry name" value="PEPTIDASE_A1"/>
</dbReference>
<gene>
    <name evidence="4" type="ORF">DdX_18112</name>
</gene>